<dbReference type="InterPro" id="IPR032807">
    <property type="entry name" value="GNVR"/>
</dbReference>
<evidence type="ECO:0000256" key="18">
    <source>
        <dbReference type="SAM" id="Phobius"/>
    </source>
</evidence>
<dbReference type="InterPro" id="IPR005702">
    <property type="entry name" value="Wzc-like_C"/>
</dbReference>
<dbReference type="InterPro" id="IPR025669">
    <property type="entry name" value="AAA_dom"/>
</dbReference>
<evidence type="ECO:0000256" key="8">
    <source>
        <dbReference type="ARBA" id="ARBA00022777"/>
    </source>
</evidence>
<dbReference type="InterPro" id="IPR050445">
    <property type="entry name" value="Bact_polysacc_biosynth/exp"/>
</dbReference>
<comment type="catalytic activity">
    <reaction evidence="14">
        <text>L-tyrosyl-[protein] + ATP = O-phospho-L-tyrosyl-[protein] + ADP + H(+)</text>
        <dbReference type="Rhea" id="RHEA:10596"/>
        <dbReference type="Rhea" id="RHEA-COMP:10136"/>
        <dbReference type="Rhea" id="RHEA-COMP:20101"/>
        <dbReference type="ChEBI" id="CHEBI:15378"/>
        <dbReference type="ChEBI" id="CHEBI:30616"/>
        <dbReference type="ChEBI" id="CHEBI:46858"/>
        <dbReference type="ChEBI" id="CHEBI:61978"/>
        <dbReference type="ChEBI" id="CHEBI:456216"/>
    </reaction>
</comment>
<dbReference type="Pfam" id="PF13614">
    <property type="entry name" value="AAA_31"/>
    <property type="match status" value="1"/>
</dbReference>
<accession>A0A4P7CQ63</accession>
<keyword evidence="10 18" id="KW-1133">Transmembrane helix</keyword>
<gene>
    <name evidence="20" type="ORF">E1956_05580</name>
</gene>
<evidence type="ECO:0000313" key="20">
    <source>
        <dbReference type="EMBL" id="QBQ96696.1"/>
    </source>
</evidence>
<evidence type="ECO:0000256" key="5">
    <source>
        <dbReference type="ARBA" id="ARBA00022679"/>
    </source>
</evidence>
<comment type="subcellular location">
    <subcellularLocation>
        <location evidence="1">Cell inner membrane</location>
        <topology evidence="1">Multi-pass membrane protein</topology>
    </subcellularLocation>
</comment>
<sequence>MNTRNQSMPSGVEKPEMDLGYYLDIAISSRWFIAAIVAVFFSIGTLYVFMATPVYRADIMLQVEDSSDGTAGGNLVSNVSSLFQVKSVTAGEIEILRSRLVVSHAVDKLRLYIDASPRYFPLLGRWIAHHKQHLSNPGIFGMGGFVWGGESIDVDRFDVPETLEGERYFITALGNGRYRINGAGFDTPFEGQVGKAETFRSTHGTIFLTVTSLNGNPGARFTIVRMSRLGMIESIQKKLDIQEKGKQRSDVIGAAMRGADPVLISNIMNAIGAEYVQQNVDRKSEEAAKSLQFLDVQLPKLKAALENSEQSYNKYRQIHGTIDIGAEGKLALQQSIDAQAQMLALKQRRADLSTRFGPEHPSIIAMDRQIGELEKVSGSVDSRIEGLPVTQQDVVRLERDVEVSRELYLALLQSSQQLSLLKAGKVGTVRLVDTAPVPEVPVWPIKLLVLPVSILVGLVVGLVVAILKSTFFGGIADPMEVEQQAGLSVYATIPQTDLQQELVKRADAQLPDVSVLALAYPDEPAVESLRSLRTALQFALLEASNNVVLLTGPAPGVGKSFISANIAVLLALIGKRVVLIDADLRKGHLNRYFGEQRHGGLSELLSGSLQVASVLRKTSVSNLDIISTGAIPATPAELLLGARLGDLIAECSRTYDLVIIDAPPILPVTDAAILASHAGTTFLVARAEATKMGELVESARRIKLGGGIVTGVLLNGIREASGRYGYGAKHGHYRYVKYDYAPQRDLS</sequence>
<evidence type="ECO:0000256" key="2">
    <source>
        <dbReference type="ARBA" id="ARBA00008883"/>
    </source>
</evidence>
<dbReference type="InterPro" id="IPR003856">
    <property type="entry name" value="LPS_length_determ_N"/>
</dbReference>
<keyword evidence="21" id="KW-1185">Reference proteome</keyword>
<dbReference type="SUPFAM" id="SSF52540">
    <property type="entry name" value="P-loop containing nucleoside triphosphate hydrolases"/>
    <property type="match status" value="1"/>
</dbReference>
<keyword evidence="7" id="KW-0547">Nucleotide-binding</keyword>
<dbReference type="RefSeq" id="WP_134747742.1">
    <property type="nucleotide sequence ID" value="NZ_CP038148.1"/>
</dbReference>
<dbReference type="SMART" id="SM00382">
    <property type="entry name" value="AAA"/>
    <property type="match status" value="1"/>
</dbReference>
<feature type="transmembrane region" description="Helical" evidence="18">
    <location>
        <begin position="31"/>
        <end position="50"/>
    </location>
</feature>
<keyword evidence="8 20" id="KW-0418">Kinase</keyword>
<comment type="function">
    <text evidence="15">Probably involved in polymerization and/or export of exopolysaccharide EPS I which functions as a virulence factor. May be involved in an ATP-dependent process in the pathway for EPS I production, possibly export of the trimeric repeat units across the inner membrane or their polymerization.</text>
</comment>
<evidence type="ECO:0000256" key="6">
    <source>
        <dbReference type="ARBA" id="ARBA00022692"/>
    </source>
</evidence>
<keyword evidence="11 18" id="KW-0472">Membrane</keyword>
<dbReference type="GO" id="GO:0005886">
    <property type="term" value="C:plasma membrane"/>
    <property type="evidence" value="ECO:0007669"/>
    <property type="project" value="UniProtKB-SubCell"/>
</dbReference>
<keyword evidence="3" id="KW-1003">Cell membrane</keyword>
<keyword evidence="5 20" id="KW-0808">Transferase</keyword>
<evidence type="ECO:0000256" key="4">
    <source>
        <dbReference type="ARBA" id="ARBA00022519"/>
    </source>
</evidence>
<evidence type="ECO:0000256" key="12">
    <source>
        <dbReference type="ARBA" id="ARBA00023137"/>
    </source>
</evidence>
<evidence type="ECO:0000256" key="10">
    <source>
        <dbReference type="ARBA" id="ARBA00022989"/>
    </source>
</evidence>
<evidence type="ECO:0000256" key="9">
    <source>
        <dbReference type="ARBA" id="ARBA00022840"/>
    </source>
</evidence>
<proteinExistence type="inferred from homology"/>
<dbReference type="GO" id="GO:0004713">
    <property type="term" value="F:protein tyrosine kinase activity"/>
    <property type="evidence" value="ECO:0007669"/>
    <property type="project" value="UniProtKB-KW"/>
</dbReference>
<evidence type="ECO:0000256" key="13">
    <source>
        <dbReference type="ARBA" id="ARBA00023169"/>
    </source>
</evidence>
<dbReference type="OrthoDB" id="9808257at2"/>
<dbReference type="Gene3D" id="3.40.50.300">
    <property type="entry name" value="P-loop containing nucleotide triphosphate hydrolases"/>
    <property type="match status" value="1"/>
</dbReference>
<keyword evidence="6 18" id="KW-0812">Transmembrane</keyword>
<keyword evidence="4" id="KW-0997">Cell inner membrane</keyword>
<name>A0A4P7CQ63_9BURK</name>
<dbReference type="CDD" id="cd05387">
    <property type="entry name" value="BY-kinase"/>
    <property type="match status" value="1"/>
</dbReference>
<dbReference type="FunFam" id="3.40.50.300:FF:000527">
    <property type="entry name" value="Tyrosine-protein kinase etk"/>
    <property type="match status" value="1"/>
</dbReference>
<keyword evidence="12" id="KW-0829">Tyrosine-protein kinase</keyword>
<reference evidence="20 21" key="1">
    <citation type="submission" date="2019-03" db="EMBL/GenBank/DDBJ databases">
        <title>Paraburkholderia sp. 7MH5, isolated from subtropical forest soil.</title>
        <authorList>
            <person name="Gao Z.-H."/>
            <person name="Qiu L.-H."/>
        </authorList>
    </citation>
    <scope>NUCLEOTIDE SEQUENCE [LARGE SCALE GENOMIC DNA]</scope>
    <source>
        <strain evidence="20 21">7MH5</strain>
    </source>
</reference>
<dbReference type="KEGG" id="ppai:E1956_05580"/>
<dbReference type="PANTHER" id="PTHR32309:SF32">
    <property type="entry name" value="TYROSINE-PROTEIN KINASE ETK-RELATED"/>
    <property type="match status" value="1"/>
</dbReference>
<evidence type="ECO:0000256" key="7">
    <source>
        <dbReference type="ARBA" id="ARBA00022741"/>
    </source>
</evidence>
<dbReference type="AlphaFoldDB" id="A0A4P7CQ63"/>
<dbReference type="InterPro" id="IPR005700">
    <property type="entry name" value="EPS_ExoP-like"/>
</dbReference>
<dbReference type="GO" id="GO:0005524">
    <property type="term" value="F:ATP binding"/>
    <property type="evidence" value="ECO:0007669"/>
    <property type="project" value="UniProtKB-KW"/>
</dbReference>
<dbReference type="PANTHER" id="PTHR32309">
    <property type="entry name" value="TYROSINE-PROTEIN KINASE"/>
    <property type="match status" value="1"/>
</dbReference>
<dbReference type="NCBIfam" id="TIGR01005">
    <property type="entry name" value="eps_transp_fam"/>
    <property type="match status" value="1"/>
</dbReference>
<evidence type="ECO:0000256" key="11">
    <source>
        <dbReference type="ARBA" id="ARBA00023136"/>
    </source>
</evidence>
<dbReference type="Pfam" id="PF23607">
    <property type="entry name" value="WZC_N"/>
    <property type="match status" value="1"/>
</dbReference>
<dbReference type="Pfam" id="PF13807">
    <property type="entry name" value="GNVR"/>
    <property type="match status" value="1"/>
</dbReference>
<dbReference type="GO" id="GO:0042802">
    <property type="term" value="F:identical protein binding"/>
    <property type="evidence" value="ECO:0007669"/>
    <property type="project" value="UniProtKB-ARBA"/>
</dbReference>
<dbReference type="InterPro" id="IPR027417">
    <property type="entry name" value="P-loop_NTPase"/>
</dbReference>
<dbReference type="GO" id="GO:0000271">
    <property type="term" value="P:polysaccharide biosynthetic process"/>
    <property type="evidence" value="ECO:0007669"/>
    <property type="project" value="UniProtKB-KW"/>
</dbReference>
<evidence type="ECO:0000256" key="3">
    <source>
        <dbReference type="ARBA" id="ARBA00022475"/>
    </source>
</evidence>
<dbReference type="NCBIfam" id="TIGR01007">
    <property type="entry name" value="eps_fam"/>
    <property type="match status" value="1"/>
</dbReference>
<evidence type="ECO:0000256" key="16">
    <source>
        <dbReference type="ARBA" id="ARBA00067833"/>
    </source>
</evidence>
<keyword evidence="13" id="KW-0270">Exopolysaccharide synthesis</keyword>
<dbReference type="Proteomes" id="UP000295727">
    <property type="component" value="Chromosome 1"/>
</dbReference>
<dbReference type="Pfam" id="PF02706">
    <property type="entry name" value="Wzz"/>
    <property type="match status" value="1"/>
</dbReference>
<dbReference type="EMBL" id="CP038148">
    <property type="protein sequence ID" value="QBQ96696.1"/>
    <property type="molecule type" value="Genomic_DNA"/>
</dbReference>
<dbReference type="InterPro" id="IPR003593">
    <property type="entry name" value="AAA+_ATPase"/>
</dbReference>
<protein>
    <recommendedName>
        <fullName evidence="16">Putative tyrosine-protein kinase EpsB</fullName>
    </recommendedName>
    <alternativeName>
        <fullName evidence="17">EPS I polysaccharide export protein EpsB</fullName>
    </alternativeName>
</protein>
<keyword evidence="9" id="KW-0067">ATP-binding</keyword>
<evidence type="ECO:0000256" key="17">
    <source>
        <dbReference type="ARBA" id="ARBA00081049"/>
    </source>
</evidence>
<comment type="similarity">
    <text evidence="2">Belongs to the etk/wzc family.</text>
</comment>
<evidence type="ECO:0000256" key="15">
    <source>
        <dbReference type="ARBA" id="ARBA00054296"/>
    </source>
</evidence>
<feature type="domain" description="AAA+ ATPase" evidence="19">
    <location>
        <begin position="544"/>
        <end position="697"/>
    </location>
</feature>
<evidence type="ECO:0000256" key="14">
    <source>
        <dbReference type="ARBA" id="ARBA00053015"/>
    </source>
</evidence>
<evidence type="ECO:0000313" key="21">
    <source>
        <dbReference type="Proteomes" id="UP000295727"/>
    </source>
</evidence>
<evidence type="ECO:0000256" key="1">
    <source>
        <dbReference type="ARBA" id="ARBA00004429"/>
    </source>
</evidence>
<evidence type="ECO:0000259" key="19">
    <source>
        <dbReference type="SMART" id="SM00382"/>
    </source>
</evidence>
<organism evidence="20 21">
    <name type="scientific">Paraburkholderia pallida</name>
    <dbReference type="NCBI Taxonomy" id="2547399"/>
    <lineage>
        <taxon>Bacteria</taxon>
        <taxon>Pseudomonadati</taxon>
        <taxon>Pseudomonadota</taxon>
        <taxon>Betaproteobacteria</taxon>
        <taxon>Burkholderiales</taxon>
        <taxon>Burkholderiaceae</taxon>
        <taxon>Paraburkholderia</taxon>
    </lineage>
</organism>